<dbReference type="OrthoDB" id="1422884at2759"/>
<sequence length="401" mass="45659">MAAKYEIEKFNGKKFSLWKLKMKAILRKDNCLSAIEDKLNTIANDKWKEMDEIPVANMHLALADSALSSVAEKKMAKEICDALVKLYEVKSLHTRIFLKRKLYTLRMSESTSVMDHMNNLNTLFSQLTASDYKIVENERAELLLQSLPDSYDQLIININNNYTADHLIFDDVAGAILEEESRRKNKEDRSESSKQAEVLTVTRGRSMERDSSGSHGQGATWHMTSKRDWFCTYEPISEGYVFMGNYHTLEIAGFGIVKLQMYDGTVRTIQDVRHVKGLKKTLLSIGQLDDLGCKTYTIGGILKVMKGALVVVVSRDVIFAENELPSEQRNDSTVKETTTVQIDEKFGDDDSSEVEPEHNEQVPDEVNDTEVQRSSRQTRPPSWHSDYVMTSHDAYCLLTEE</sequence>
<keyword evidence="4" id="KW-1185">Reference proteome</keyword>
<accession>A0A834WL67</accession>
<dbReference type="InterPro" id="IPR054722">
    <property type="entry name" value="PolX-like_BBD"/>
</dbReference>
<dbReference type="PANTHER" id="PTHR47592:SF27">
    <property type="entry name" value="OS08G0421700 PROTEIN"/>
    <property type="match status" value="1"/>
</dbReference>
<dbReference type="Pfam" id="PF14223">
    <property type="entry name" value="Retrotran_gag_2"/>
    <property type="match status" value="1"/>
</dbReference>
<dbReference type="Proteomes" id="UP000634136">
    <property type="component" value="Unassembled WGS sequence"/>
</dbReference>
<evidence type="ECO:0000313" key="4">
    <source>
        <dbReference type="Proteomes" id="UP000634136"/>
    </source>
</evidence>
<evidence type="ECO:0000256" key="1">
    <source>
        <dbReference type="SAM" id="MobiDB-lite"/>
    </source>
</evidence>
<organism evidence="3 4">
    <name type="scientific">Senna tora</name>
    <dbReference type="NCBI Taxonomy" id="362788"/>
    <lineage>
        <taxon>Eukaryota</taxon>
        <taxon>Viridiplantae</taxon>
        <taxon>Streptophyta</taxon>
        <taxon>Embryophyta</taxon>
        <taxon>Tracheophyta</taxon>
        <taxon>Spermatophyta</taxon>
        <taxon>Magnoliopsida</taxon>
        <taxon>eudicotyledons</taxon>
        <taxon>Gunneridae</taxon>
        <taxon>Pentapetalae</taxon>
        <taxon>rosids</taxon>
        <taxon>fabids</taxon>
        <taxon>Fabales</taxon>
        <taxon>Fabaceae</taxon>
        <taxon>Caesalpinioideae</taxon>
        <taxon>Cassia clade</taxon>
        <taxon>Senna</taxon>
    </lineage>
</organism>
<dbReference type="PANTHER" id="PTHR47592">
    <property type="entry name" value="PBF68 PROTEIN"/>
    <property type="match status" value="1"/>
</dbReference>
<evidence type="ECO:0000259" key="2">
    <source>
        <dbReference type="Pfam" id="PF22936"/>
    </source>
</evidence>
<dbReference type="EMBL" id="JAAIUW010000006">
    <property type="protein sequence ID" value="KAF7827077.1"/>
    <property type="molecule type" value="Genomic_DNA"/>
</dbReference>
<reference evidence="3" key="1">
    <citation type="submission" date="2020-09" db="EMBL/GenBank/DDBJ databases">
        <title>Genome-Enabled Discovery of Anthraquinone Biosynthesis in Senna tora.</title>
        <authorList>
            <person name="Kang S.-H."/>
            <person name="Pandey R.P."/>
            <person name="Lee C.-M."/>
            <person name="Sim J.-S."/>
            <person name="Jeong J.-T."/>
            <person name="Choi B.-S."/>
            <person name="Jung M."/>
            <person name="Ginzburg D."/>
            <person name="Zhao K."/>
            <person name="Won S.Y."/>
            <person name="Oh T.-J."/>
            <person name="Yu Y."/>
            <person name="Kim N.-H."/>
            <person name="Lee O.R."/>
            <person name="Lee T.-H."/>
            <person name="Bashyal P."/>
            <person name="Kim T.-S."/>
            <person name="Lee W.-H."/>
            <person name="Kawkins C."/>
            <person name="Kim C.-K."/>
            <person name="Kim J.S."/>
            <person name="Ahn B.O."/>
            <person name="Rhee S.Y."/>
            <person name="Sohng J.K."/>
        </authorList>
    </citation>
    <scope>NUCLEOTIDE SEQUENCE</scope>
    <source>
        <tissue evidence="3">Leaf</tissue>
    </source>
</reference>
<protein>
    <submittedName>
        <fullName evidence="3">Retrovirus-related Pol polyprotein from transposon TNT 1-94</fullName>
    </submittedName>
</protein>
<dbReference type="AlphaFoldDB" id="A0A834WL67"/>
<gene>
    <name evidence="3" type="ORF">G2W53_018241</name>
</gene>
<dbReference type="Pfam" id="PF22936">
    <property type="entry name" value="Pol_BBD"/>
    <property type="match status" value="1"/>
</dbReference>
<feature type="region of interest" description="Disordered" evidence="1">
    <location>
        <begin position="325"/>
        <end position="385"/>
    </location>
</feature>
<name>A0A834WL67_9FABA</name>
<feature type="domain" description="Retrovirus-related Pol polyprotein from transposon TNT 1-94-like beta-barrel" evidence="2">
    <location>
        <begin position="218"/>
        <end position="293"/>
    </location>
</feature>
<comment type="caution">
    <text evidence="3">The sequence shown here is derived from an EMBL/GenBank/DDBJ whole genome shotgun (WGS) entry which is preliminary data.</text>
</comment>
<evidence type="ECO:0000313" key="3">
    <source>
        <dbReference type="EMBL" id="KAF7827077.1"/>
    </source>
</evidence>
<proteinExistence type="predicted"/>